<evidence type="ECO:0000256" key="1">
    <source>
        <dbReference type="SAM" id="Phobius"/>
    </source>
</evidence>
<gene>
    <name evidence="2" type="ORF">FHS26_002895</name>
</gene>
<name>A0A7W5FZT1_9HYPH</name>
<comment type="caution">
    <text evidence="2">The sequence shown here is derived from an EMBL/GenBank/DDBJ whole genome shotgun (WGS) entry which is preliminary data.</text>
</comment>
<keyword evidence="1" id="KW-1133">Transmembrane helix</keyword>
<proteinExistence type="predicted"/>
<organism evidence="2 3">
    <name type="scientific">Rhizobium pisi</name>
    <dbReference type="NCBI Taxonomy" id="574561"/>
    <lineage>
        <taxon>Bacteria</taxon>
        <taxon>Pseudomonadati</taxon>
        <taxon>Pseudomonadota</taxon>
        <taxon>Alphaproteobacteria</taxon>
        <taxon>Hyphomicrobiales</taxon>
        <taxon>Rhizobiaceae</taxon>
        <taxon>Rhizobium/Agrobacterium group</taxon>
        <taxon>Rhizobium</taxon>
    </lineage>
</organism>
<dbReference type="EMBL" id="JACHXH010000009">
    <property type="protein sequence ID" value="MBB3135154.1"/>
    <property type="molecule type" value="Genomic_DNA"/>
</dbReference>
<dbReference type="AlphaFoldDB" id="A0A7W5FZT1"/>
<keyword evidence="1" id="KW-0472">Membrane</keyword>
<protein>
    <submittedName>
        <fullName evidence="2">Uncharacterized protein</fullName>
    </submittedName>
</protein>
<keyword evidence="1" id="KW-0812">Transmembrane</keyword>
<evidence type="ECO:0000313" key="3">
    <source>
        <dbReference type="Proteomes" id="UP000518315"/>
    </source>
</evidence>
<keyword evidence="3" id="KW-1185">Reference proteome</keyword>
<dbReference type="RefSeq" id="WP_165504875.1">
    <property type="nucleotide sequence ID" value="NZ_JACHXH010000009.1"/>
</dbReference>
<dbReference type="Proteomes" id="UP000518315">
    <property type="component" value="Unassembled WGS sequence"/>
</dbReference>
<reference evidence="2 3" key="1">
    <citation type="submission" date="2020-08" db="EMBL/GenBank/DDBJ databases">
        <title>Genomic Encyclopedia of Type Strains, Phase III (KMG-III): the genomes of soil and plant-associated and newly described type strains.</title>
        <authorList>
            <person name="Whitman W."/>
        </authorList>
    </citation>
    <scope>NUCLEOTIDE SEQUENCE [LARGE SCALE GENOMIC DNA]</scope>
    <source>
        <strain evidence="2 3">CECT 4113</strain>
    </source>
</reference>
<accession>A0A7W5FZT1</accession>
<feature type="transmembrane region" description="Helical" evidence="1">
    <location>
        <begin position="6"/>
        <end position="26"/>
    </location>
</feature>
<evidence type="ECO:0000313" key="2">
    <source>
        <dbReference type="EMBL" id="MBB3135154.1"/>
    </source>
</evidence>
<sequence length="51" mass="5667">MAQIFLNSAVAVLIASAFLMTAMSALRNEGRSLRKVPVKVRAQRHPTDRRS</sequence>